<dbReference type="PROSITE" id="PS50143">
    <property type="entry name" value="BIR_REPEAT_2"/>
    <property type="match status" value="2"/>
</dbReference>
<accession>A0A899G168</accession>
<reference evidence="4" key="1">
    <citation type="submission" date="2020-06" db="EMBL/GenBank/DDBJ databases">
        <title>Genomes of multiple members of Pneumocystis genus reveal paths to human pathogen Pneumocystis jirovecii.</title>
        <authorList>
            <person name="Cisse O.H."/>
            <person name="Ma L."/>
            <person name="Dekker J."/>
            <person name="Khil P."/>
            <person name="Jo J."/>
            <person name="Brenchley J."/>
            <person name="Blair R."/>
            <person name="Pahar B."/>
            <person name="Chabe M."/>
            <person name="Van Rompay K.A."/>
            <person name="Keesler R."/>
            <person name="Sukura A."/>
            <person name="Hirsch V."/>
            <person name="Kutty G."/>
            <person name="Liu Y."/>
            <person name="Peng L."/>
            <person name="Chen J."/>
            <person name="Song J."/>
            <person name="Weissenbacher-Lang C."/>
            <person name="Xu J."/>
            <person name="Upham N.S."/>
            <person name="Stajich J.E."/>
            <person name="Cuomo C.A."/>
            <person name="Cushion M.T."/>
            <person name="Kovacs J.A."/>
        </authorList>
    </citation>
    <scope>NUCLEOTIDE SEQUENCE</scope>
    <source>
        <strain evidence="4">2A</strain>
    </source>
</reference>
<feature type="compositionally biased region" description="Basic residues" evidence="3">
    <location>
        <begin position="227"/>
        <end position="238"/>
    </location>
</feature>
<evidence type="ECO:0000313" key="5">
    <source>
        <dbReference type="Proteomes" id="UP000663699"/>
    </source>
</evidence>
<sequence>MEVYASRLASFQLSSRKKPKWPHIRPAPKDLADAGFYYDPSSSSHDNVVCFLCKKSLDGWNANDNPVKEHIEHSRQCGWAILKYAKICDKERNCFSERELQDAREATFGHWWPHEQKRGWFSKVKKMSNAGFYYSPTPDSNDMVSCIYCGLGLDGWEPKDDPMEEHKKRAPSCFFFHQSSIARLKPSEFKVSSDKVGQNLNVENDDPLDGDDSILVSKSKANSFSKTKGRLTVKRSSKKSKDNNQQSRSKKPLLASHKDDYDFSHESFLVSPIDDKLVLDKSNLIEEKNDENNFNDIDNFGSHKQTCSSSSHTNSPSRNSEFLISKKEIIKTSKLKNTRQSQQIEKENDLNKLECDKKHKYNTNIDTNAIKIQKNGNTIENKHNDPSMRSNKRLTRLGVKNDILENCDSEGSENGCILAKTASNKSHRKTGSVKCSKSGKKISLRGTRLSYDNEGKMVSESENQKIKKSFLRHRKLSRVNTQTDELEDQIISTKNSDIKKKLRLARKTNEIANFKESNNAFELTSKLSEVIPLQSLNKGNNCEKIRDSFNRNEIFNSFVVKDSFDDSLQQKSKRIFDFGILKNETKKAKDIFISKIFNNNADKICNWIPIDVEALVFNSSSDILVDSHELTVTELDMTIEEWIKFITQKQVEKLEIECQRMISILKKEGERAKQAILSIQES</sequence>
<dbReference type="InterPro" id="IPR001370">
    <property type="entry name" value="BIR_rpt"/>
</dbReference>
<feature type="region of interest" description="Disordered" evidence="3">
    <location>
        <begin position="226"/>
        <end position="256"/>
    </location>
</feature>
<protein>
    <submittedName>
        <fullName evidence="4">Uncharacterized protein</fullName>
    </submittedName>
</protein>
<keyword evidence="2" id="KW-0862">Zinc</keyword>
<dbReference type="CDD" id="cd00022">
    <property type="entry name" value="BIR"/>
    <property type="match status" value="2"/>
</dbReference>
<dbReference type="PANTHER" id="PTHR46771:SF5">
    <property type="entry name" value="DETERIN"/>
    <property type="match status" value="1"/>
</dbReference>
<dbReference type="Pfam" id="PF00653">
    <property type="entry name" value="BIR"/>
    <property type="match status" value="2"/>
</dbReference>
<dbReference type="GO" id="GO:0046872">
    <property type="term" value="F:metal ion binding"/>
    <property type="evidence" value="ECO:0007669"/>
    <property type="project" value="UniProtKB-KW"/>
</dbReference>
<dbReference type="SUPFAM" id="SSF57924">
    <property type="entry name" value="Inhibitor of apoptosis (IAP) repeat"/>
    <property type="match status" value="2"/>
</dbReference>
<dbReference type="EMBL" id="CP054536">
    <property type="protein sequence ID" value="QSL65229.1"/>
    <property type="molecule type" value="Genomic_DNA"/>
</dbReference>
<dbReference type="Proteomes" id="UP000663699">
    <property type="component" value="Chromosome 5"/>
</dbReference>
<organism evidence="4 5">
    <name type="scientific">Pneumocystis wakefieldiae</name>
    <dbReference type="NCBI Taxonomy" id="38082"/>
    <lineage>
        <taxon>Eukaryota</taxon>
        <taxon>Fungi</taxon>
        <taxon>Dikarya</taxon>
        <taxon>Ascomycota</taxon>
        <taxon>Taphrinomycotina</taxon>
        <taxon>Pneumocystomycetes</taxon>
        <taxon>Pneumocystaceae</taxon>
        <taxon>Pneumocystis</taxon>
    </lineage>
</organism>
<dbReference type="PANTHER" id="PTHR46771">
    <property type="entry name" value="DETERIN"/>
    <property type="match status" value="1"/>
</dbReference>
<evidence type="ECO:0000256" key="3">
    <source>
        <dbReference type="SAM" id="MobiDB-lite"/>
    </source>
</evidence>
<evidence type="ECO:0000256" key="2">
    <source>
        <dbReference type="ARBA" id="ARBA00022833"/>
    </source>
</evidence>
<gene>
    <name evidence="4" type="ORF">MERGE_002538</name>
</gene>
<keyword evidence="5" id="KW-1185">Reference proteome</keyword>
<dbReference type="Gene3D" id="1.10.1170.10">
    <property type="entry name" value="Inhibitor Of Apoptosis Protein (2mihbC-IAP-1), Chain A"/>
    <property type="match status" value="2"/>
</dbReference>
<evidence type="ECO:0000256" key="1">
    <source>
        <dbReference type="ARBA" id="ARBA00022723"/>
    </source>
</evidence>
<dbReference type="AlphaFoldDB" id="A0A899G168"/>
<dbReference type="OrthoDB" id="2196114at2759"/>
<evidence type="ECO:0000313" key="4">
    <source>
        <dbReference type="EMBL" id="QSL65229.1"/>
    </source>
</evidence>
<proteinExistence type="predicted"/>
<dbReference type="SMART" id="SM00238">
    <property type="entry name" value="BIR"/>
    <property type="match status" value="2"/>
</dbReference>
<keyword evidence="1" id="KW-0479">Metal-binding</keyword>
<name>A0A899G168_9ASCO</name>
<dbReference type="InterPro" id="IPR051190">
    <property type="entry name" value="Baculoviral_IAP"/>
</dbReference>